<feature type="region of interest" description="Disordered" evidence="1">
    <location>
        <begin position="1"/>
        <end position="20"/>
    </location>
</feature>
<dbReference type="InterPro" id="IPR004242">
    <property type="entry name" value="Transposase_21"/>
</dbReference>
<dbReference type="OrthoDB" id="2404451at2759"/>
<sequence>MVHPSTARRHELEGRAAPHVRASLAAQLEEFAMKNGSSKRNKAQDADTSDDSDAVVSVQTQRMKKRVRQINEHEQNKNASVPAAAPSHDGPSNADYGQQLDGNDDGSGSYDAPSLPYDELFMFEPEQPQMDSSVPELNTGGISTDNDSDEDPWADEAGFDTDSDCDVEGSYGALQPEDPFLATFEHVSEGFIRETQLDASDISNNDRQLLRLYAFKLRHHITDSAYKDLGSVFPHQDIPSLTSARTRIALLAGFKPVLYDCCPNSCVCYTGPHSNLDSCPYCSTSRYQSNGRARKHFTYLPLIPRLRAAVGSKGVAAQMRYRAFEHAPEEDVIKDVFDSKRYKRLCRQRVVVDGHELPHKFFDDPRDIALGLSTDGFAPFRKRKSTCWPLILFNYNLPPEVRFHLRNILSLGVIPGPRKPADIDSFLWPFVQEALELEVGVPAFDVLEQKMFALRAYLLLVFGDIPAMSLITQMKGHNGHSPCRICKIIGLRTLGARATTHYVPLDRSRHPAVVNDTSKVKVYDAGNLPLRTHNEMIAQAKEVQFARTQSDSIALAKKYGIKGLPIWVYLSSMSLSKSFPYDFMHLIWENLMKNLVRLWTGEFKGLNEGSGSYQLQKSVWEAIGAATAECGSTIPGCYGARPPNVTKDNTSTTADTWSFWTLYIAPFLITKDEIEQLRRGFQCWVKQFEKLYYQNDPQHVSTCPVTIHALLHIADLIEACGPVWTYWAFPMERYCGIIRPAIKSKKHPFASLDRYVVECAQITQIQLIYNLNDKPLSLLGSLQERQSQLRGMRAPLYPMCTLLPPSRKSDPLDTLTMGRIEKSLATRYNKAKDIRSVKQCLLSARIEQWAKVRIDDGDTILAVKSIGHGDNTQHDATYVRMSHFSAS</sequence>
<dbReference type="AlphaFoldDB" id="A0A4Z0A4J7"/>
<organism evidence="2 3">
    <name type="scientific">Hericium alpestre</name>
    <dbReference type="NCBI Taxonomy" id="135208"/>
    <lineage>
        <taxon>Eukaryota</taxon>
        <taxon>Fungi</taxon>
        <taxon>Dikarya</taxon>
        <taxon>Basidiomycota</taxon>
        <taxon>Agaricomycotina</taxon>
        <taxon>Agaricomycetes</taxon>
        <taxon>Russulales</taxon>
        <taxon>Hericiaceae</taxon>
        <taxon>Hericium</taxon>
    </lineage>
</organism>
<dbReference type="PANTHER" id="PTHR46579">
    <property type="entry name" value="F5/8 TYPE C DOMAIN-CONTAINING PROTEIN-RELATED"/>
    <property type="match status" value="1"/>
</dbReference>
<dbReference type="Pfam" id="PF02992">
    <property type="entry name" value="Transposase_21"/>
    <property type="match status" value="1"/>
</dbReference>
<feature type="compositionally biased region" description="Polar residues" evidence="1">
    <location>
        <begin position="129"/>
        <end position="145"/>
    </location>
</feature>
<dbReference type="EMBL" id="SFCI01000223">
    <property type="protein sequence ID" value="TFY81334.1"/>
    <property type="molecule type" value="Genomic_DNA"/>
</dbReference>
<name>A0A4Z0A4J7_9AGAM</name>
<evidence type="ECO:0000313" key="2">
    <source>
        <dbReference type="EMBL" id="TFY81334.1"/>
    </source>
</evidence>
<feature type="region of interest" description="Disordered" evidence="1">
    <location>
        <begin position="31"/>
        <end position="116"/>
    </location>
</feature>
<evidence type="ECO:0000313" key="3">
    <source>
        <dbReference type="Proteomes" id="UP000298061"/>
    </source>
</evidence>
<dbReference type="Proteomes" id="UP000298061">
    <property type="component" value="Unassembled WGS sequence"/>
</dbReference>
<protein>
    <recommendedName>
        <fullName evidence="4">Transposase family Tnp2 protein</fullName>
    </recommendedName>
</protein>
<reference evidence="2 3" key="1">
    <citation type="submission" date="2019-02" db="EMBL/GenBank/DDBJ databases">
        <title>Genome sequencing of the rare red list fungi Hericium alpestre (H. flagellum).</title>
        <authorList>
            <person name="Buettner E."/>
            <person name="Kellner H."/>
        </authorList>
    </citation>
    <scope>NUCLEOTIDE SEQUENCE [LARGE SCALE GENOMIC DNA]</scope>
    <source>
        <strain evidence="2 3">DSM 108284</strain>
    </source>
</reference>
<evidence type="ECO:0008006" key="4">
    <source>
        <dbReference type="Google" id="ProtNLM"/>
    </source>
</evidence>
<comment type="caution">
    <text evidence="2">The sequence shown here is derived from an EMBL/GenBank/DDBJ whole genome shotgun (WGS) entry which is preliminary data.</text>
</comment>
<proteinExistence type="predicted"/>
<evidence type="ECO:0000256" key="1">
    <source>
        <dbReference type="SAM" id="MobiDB-lite"/>
    </source>
</evidence>
<accession>A0A4Z0A4J7</accession>
<gene>
    <name evidence="2" type="ORF">EWM64_g2680</name>
</gene>
<dbReference type="STRING" id="135208.A0A4Z0A4J7"/>
<dbReference type="PANTHER" id="PTHR46579:SF1">
    <property type="entry name" value="F5_8 TYPE C DOMAIN-CONTAINING PROTEIN"/>
    <property type="match status" value="1"/>
</dbReference>
<keyword evidence="3" id="KW-1185">Reference proteome</keyword>
<feature type="region of interest" description="Disordered" evidence="1">
    <location>
        <begin position="129"/>
        <end position="153"/>
    </location>
</feature>